<dbReference type="STRING" id="6198.A0A074ZX20"/>
<sequence length="1049" mass="117575">MPNIVRSQLKGGIIPPRRALITVWALWQYPSPRTTMNCTYTNKLVPYRPSRGAISRVALLAAYSRAGRRKQATADTSLLSPSHTSSPSPHPINNSLLVGPAPRTDDSVRYASVLRAASARHMVPTSSGISKSILKPRHPVYLAAFNGIICVSNSGELKEVPCWAVAVSQYSHNRLPFVCHTEFNVEIMFTVVGDSSVLLNQTTPLVEEVRTDRNSSYANPKGQGGGAFFRQSLVEVENLNQTYTIILLTSFMIAVSIMKVFYSLKLWYFHFIPESLSLLGIGVIFGCVMKYFGMKVRFLTEQTFFVLFLPPIIFEAVLHLQKTYFIRNLPVILIFGFIGTFFNFIFLTLSFLLLNETSIFSSEGLRLHPTALILFAILVGSIDATMVLGILGELHVNPSLYFIFLGESVINDGVIVVLFNYVHTISCQPQYVSRQGAHLLIAYGILVLVVKIVGSCILGATSGCLTCFVTKYTYSYTVIEPLLVLSSCYLTYLFDYSISWSGVFSLLFFGLIQLSYTFENISPKSRLTIKLFTHMTAATSESLIFLTIGYNLVVHMSKWYTNFNLIALCLCTLSRFLVVYTLSSLAGWFNWLSNPISPSMKLIIALCGMHGPISHSLVEIVKPTCVIPLGLHPSMLQTTVLFIAFVTVISMSILIRPLLCVFRMKVEKQPLSLFTMLNERMIKKMLDGVEVITGFGGGNKLTTRIFTWEKRLRRFLLREHATHDELVKVFGKIMMNLHYASLASTSAEVEHYLSRLAPTAKILTARQDPLNPMPRKNSQKPEFGSEIFRSYVALPMDDILESSMWKTELAKEFLQVQSIMGMAKSRETCGNFKAVSFSGSEVHPDQPLAGLKRRPKLPDNFIDGEFSVTDETVGNRSDSIKVTSKYNTSSSSTSSISSINVVGKQPTCTRMIHLMKTIGTKLQPVELNPDRGITEIQRVKAQLGEHLSYADRMRHAITLKQSALRRQRLGTSERKRHVMHLFPSRNSVDNLVPRTVMLTTLEQAQSSQRTTGHPTTKKKALSLLNLQEMSLMNTDFENNKRKDHEKAEQ</sequence>
<dbReference type="EMBL" id="KL597153">
    <property type="protein sequence ID" value="KER19699.1"/>
    <property type="molecule type" value="Genomic_DNA"/>
</dbReference>
<dbReference type="Proteomes" id="UP000054324">
    <property type="component" value="Unassembled WGS sequence"/>
</dbReference>
<dbReference type="InterPro" id="IPR006153">
    <property type="entry name" value="Cation/H_exchanger_TM"/>
</dbReference>
<dbReference type="AlphaFoldDB" id="A0A074ZX20"/>
<feature type="transmembrane region" description="Helical" evidence="11">
    <location>
        <begin position="531"/>
        <end position="553"/>
    </location>
</feature>
<keyword evidence="8 9" id="KW-0739">Sodium transport</keyword>
<dbReference type="InterPro" id="IPR018422">
    <property type="entry name" value="Cation/H_exchanger_CPA1"/>
</dbReference>
<proteinExistence type="inferred from homology"/>
<feature type="transmembrane region" description="Helical" evidence="11">
    <location>
        <begin position="472"/>
        <end position="492"/>
    </location>
</feature>
<dbReference type="GO" id="GO:0005886">
    <property type="term" value="C:plasma membrane"/>
    <property type="evidence" value="ECO:0007669"/>
    <property type="project" value="TreeGrafter"/>
</dbReference>
<feature type="transmembrane region" description="Helical" evidence="11">
    <location>
        <begin position="439"/>
        <end position="460"/>
    </location>
</feature>
<dbReference type="PANTHER" id="PTHR10110">
    <property type="entry name" value="SODIUM/HYDROGEN EXCHANGER"/>
    <property type="match status" value="1"/>
</dbReference>
<dbReference type="GO" id="GO:0015386">
    <property type="term" value="F:potassium:proton antiporter activity"/>
    <property type="evidence" value="ECO:0007669"/>
    <property type="project" value="TreeGrafter"/>
</dbReference>
<evidence type="ECO:0000313" key="14">
    <source>
        <dbReference type="Proteomes" id="UP000054324"/>
    </source>
</evidence>
<evidence type="ECO:0000313" key="13">
    <source>
        <dbReference type="EMBL" id="KER19699.1"/>
    </source>
</evidence>
<feature type="transmembrane region" description="Helical" evidence="11">
    <location>
        <begin position="641"/>
        <end position="662"/>
    </location>
</feature>
<comment type="similarity">
    <text evidence="9">Belongs to the monovalent cation:proton antiporter 1 (CPA1) transporter (TC 2.A.36) family.</text>
</comment>
<dbReference type="GeneID" id="20325771"/>
<name>A0A074ZX20_OPIVI</name>
<keyword evidence="14" id="KW-1185">Reference proteome</keyword>
<dbReference type="Pfam" id="PF00999">
    <property type="entry name" value="Na_H_Exchanger"/>
    <property type="match status" value="1"/>
</dbReference>
<gene>
    <name evidence="13" type="ORF">T265_11603</name>
</gene>
<keyword evidence="6 9" id="KW-0406">Ion transport</keyword>
<feature type="transmembrane region" description="Helical" evidence="11">
    <location>
        <begin position="399"/>
        <end position="419"/>
    </location>
</feature>
<feature type="transmembrane region" description="Helical" evidence="11">
    <location>
        <begin position="276"/>
        <end position="292"/>
    </location>
</feature>
<dbReference type="GO" id="GO:0015385">
    <property type="term" value="F:sodium:proton antiporter activity"/>
    <property type="evidence" value="ECO:0007669"/>
    <property type="project" value="InterPro"/>
</dbReference>
<keyword evidence="7 11" id="KW-0472">Membrane</keyword>
<feature type="domain" description="Cation/H+ exchanger transmembrane" evidence="12">
    <location>
        <begin position="268"/>
        <end position="659"/>
    </location>
</feature>
<evidence type="ECO:0000259" key="12">
    <source>
        <dbReference type="Pfam" id="PF00999"/>
    </source>
</evidence>
<feature type="compositionally biased region" description="Low complexity" evidence="10">
    <location>
        <begin position="76"/>
        <end position="97"/>
    </location>
</feature>
<keyword evidence="3 9" id="KW-0812">Transmembrane</keyword>
<feature type="region of interest" description="Disordered" evidence="10">
    <location>
        <begin position="72"/>
        <end position="100"/>
    </location>
</feature>
<feature type="transmembrane region" description="Helical" evidence="11">
    <location>
        <begin position="372"/>
        <end position="392"/>
    </location>
</feature>
<evidence type="ECO:0000256" key="2">
    <source>
        <dbReference type="ARBA" id="ARBA00022448"/>
    </source>
</evidence>
<keyword evidence="4 11" id="KW-1133">Transmembrane helix</keyword>
<dbReference type="GO" id="GO:0051453">
    <property type="term" value="P:regulation of intracellular pH"/>
    <property type="evidence" value="ECO:0007669"/>
    <property type="project" value="TreeGrafter"/>
</dbReference>
<keyword evidence="9" id="KW-0050">Antiport</keyword>
<evidence type="ECO:0000256" key="3">
    <source>
        <dbReference type="ARBA" id="ARBA00022692"/>
    </source>
</evidence>
<organism evidence="13 14">
    <name type="scientific">Opisthorchis viverrini</name>
    <name type="common">Southeast Asian liver fluke</name>
    <dbReference type="NCBI Taxonomy" id="6198"/>
    <lineage>
        <taxon>Eukaryota</taxon>
        <taxon>Metazoa</taxon>
        <taxon>Spiralia</taxon>
        <taxon>Lophotrochozoa</taxon>
        <taxon>Platyhelminthes</taxon>
        <taxon>Trematoda</taxon>
        <taxon>Digenea</taxon>
        <taxon>Opisthorchiida</taxon>
        <taxon>Opisthorchiata</taxon>
        <taxon>Opisthorchiidae</taxon>
        <taxon>Opisthorchis</taxon>
    </lineage>
</organism>
<dbReference type="CTD" id="20325771"/>
<feature type="transmembrane region" description="Helical" evidence="11">
    <location>
        <begin position="332"/>
        <end position="352"/>
    </location>
</feature>
<evidence type="ECO:0000256" key="6">
    <source>
        <dbReference type="ARBA" id="ARBA00023065"/>
    </source>
</evidence>
<dbReference type="PANTHER" id="PTHR10110:SF126">
    <property type="entry name" value="NA(+)_H(+) EXCHANGER PROTEIN 7"/>
    <property type="match status" value="1"/>
</dbReference>
<dbReference type="NCBIfam" id="TIGR00840">
    <property type="entry name" value="b_cpa1"/>
    <property type="match status" value="1"/>
</dbReference>
<reference evidence="13 14" key="1">
    <citation type="submission" date="2013-11" db="EMBL/GenBank/DDBJ databases">
        <title>Opisthorchis viverrini - life in the bile duct.</title>
        <authorList>
            <person name="Young N.D."/>
            <person name="Nagarajan N."/>
            <person name="Lin S.J."/>
            <person name="Korhonen P.K."/>
            <person name="Jex A.R."/>
            <person name="Hall R.S."/>
            <person name="Safavi-Hemami H."/>
            <person name="Kaewkong W."/>
            <person name="Bertrand D."/>
            <person name="Gao S."/>
            <person name="Seet Q."/>
            <person name="Wongkham S."/>
            <person name="Teh B.T."/>
            <person name="Wongkham C."/>
            <person name="Intapan P.M."/>
            <person name="Maleewong W."/>
            <person name="Yang X."/>
            <person name="Hu M."/>
            <person name="Wang Z."/>
            <person name="Hofmann A."/>
            <person name="Sternberg P.W."/>
            <person name="Tan P."/>
            <person name="Wang J."/>
            <person name="Gasser R.B."/>
        </authorList>
    </citation>
    <scope>NUCLEOTIDE SEQUENCE [LARGE SCALE GENOMIC DNA]</scope>
</reference>
<dbReference type="InterPro" id="IPR004709">
    <property type="entry name" value="NaH_exchanger"/>
</dbReference>
<evidence type="ECO:0000256" key="1">
    <source>
        <dbReference type="ARBA" id="ARBA00004141"/>
    </source>
</evidence>
<evidence type="ECO:0000256" key="7">
    <source>
        <dbReference type="ARBA" id="ARBA00023136"/>
    </source>
</evidence>
<feature type="transmembrane region" description="Helical" evidence="11">
    <location>
        <begin position="243"/>
        <end position="264"/>
    </location>
</feature>
<protein>
    <recommendedName>
        <fullName evidence="9">Sodium/hydrogen exchanger</fullName>
    </recommendedName>
</protein>
<evidence type="ECO:0000256" key="4">
    <source>
        <dbReference type="ARBA" id="ARBA00022989"/>
    </source>
</evidence>
<evidence type="ECO:0000256" key="8">
    <source>
        <dbReference type="ARBA" id="ARBA00023201"/>
    </source>
</evidence>
<evidence type="ECO:0000256" key="9">
    <source>
        <dbReference type="RuleBase" id="RU003722"/>
    </source>
</evidence>
<dbReference type="OrthoDB" id="196264at2759"/>
<dbReference type="RefSeq" id="XP_009176560.1">
    <property type="nucleotide sequence ID" value="XM_009178296.1"/>
</dbReference>
<dbReference type="KEGG" id="ovi:T265_11603"/>
<evidence type="ECO:0000256" key="5">
    <source>
        <dbReference type="ARBA" id="ARBA00023053"/>
    </source>
</evidence>
<evidence type="ECO:0000256" key="11">
    <source>
        <dbReference type="SAM" id="Phobius"/>
    </source>
</evidence>
<feature type="transmembrane region" description="Helical" evidence="11">
    <location>
        <begin position="304"/>
        <end position="320"/>
    </location>
</feature>
<keyword evidence="5" id="KW-0915">Sodium</keyword>
<comment type="subcellular location">
    <subcellularLocation>
        <location evidence="1">Membrane</location>
        <topology evidence="1">Multi-pass membrane protein</topology>
    </subcellularLocation>
</comment>
<accession>A0A074ZX20</accession>
<dbReference type="GO" id="GO:0098719">
    <property type="term" value="P:sodium ion import across plasma membrane"/>
    <property type="evidence" value="ECO:0007669"/>
    <property type="project" value="TreeGrafter"/>
</dbReference>
<feature type="transmembrane region" description="Helical" evidence="11">
    <location>
        <begin position="565"/>
        <end position="590"/>
    </location>
</feature>
<evidence type="ECO:0000256" key="10">
    <source>
        <dbReference type="SAM" id="MobiDB-lite"/>
    </source>
</evidence>
<dbReference type="Gene3D" id="6.10.140.1330">
    <property type="match status" value="1"/>
</dbReference>
<keyword evidence="2 9" id="KW-0813">Transport</keyword>